<comment type="caution">
    <text evidence="2">The sequence shown here is derived from an EMBL/GenBank/DDBJ whole genome shotgun (WGS) entry which is preliminary data.</text>
</comment>
<accession>A0A3N0Y239</accession>
<evidence type="ECO:0000313" key="3">
    <source>
        <dbReference type="Proteomes" id="UP000281406"/>
    </source>
</evidence>
<proteinExistence type="predicted"/>
<organism evidence="2 3">
    <name type="scientific">Anabarilius grahami</name>
    <name type="common">Kanglang fish</name>
    <name type="synonym">Barilius grahami</name>
    <dbReference type="NCBI Taxonomy" id="495550"/>
    <lineage>
        <taxon>Eukaryota</taxon>
        <taxon>Metazoa</taxon>
        <taxon>Chordata</taxon>
        <taxon>Craniata</taxon>
        <taxon>Vertebrata</taxon>
        <taxon>Euteleostomi</taxon>
        <taxon>Actinopterygii</taxon>
        <taxon>Neopterygii</taxon>
        <taxon>Teleostei</taxon>
        <taxon>Ostariophysi</taxon>
        <taxon>Cypriniformes</taxon>
        <taxon>Xenocyprididae</taxon>
        <taxon>Xenocypridinae</taxon>
        <taxon>Xenocypridinae incertae sedis</taxon>
        <taxon>Anabarilius</taxon>
    </lineage>
</organism>
<feature type="region of interest" description="Disordered" evidence="1">
    <location>
        <begin position="55"/>
        <end position="84"/>
    </location>
</feature>
<keyword evidence="3" id="KW-1185">Reference proteome</keyword>
<dbReference type="AlphaFoldDB" id="A0A3N0Y239"/>
<feature type="compositionally biased region" description="Acidic residues" evidence="1">
    <location>
        <begin position="55"/>
        <end position="65"/>
    </location>
</feature>
<dbReference type="Proteomes" id="UP000281406">
    <property type="component" value="Unassembled WGS sequence"/>
</dbReference>
<sequence>MNSTVLMTTRSPTNPESSTETAALQILKIKMEKVLMEVLEVHKERVCWWENENVTETEGLSEDPDGNQRYGGSGVEPPFSISAS</sequence>
<evidence type="ECO:0000256" key="1">
    <source>
        <dbReference type="SAM" id="MobiDB-lite"/>
    </source>
</evidence>
<evidence type="ECO:0000313" key="2">
    <source>
        <dbReference type="EMBL" id="ROL27932.1"/>
    </source>
</evidence>
<dbReference type="EMBL" id="RJVU01053643">
    <property type="protein sequence ID" value="ROL27932.1"/>
    <property type="molecule type" value="Genomic_DNA"/>
</dbReference>
<protein>
    <submittedName>
        <fullName evidence="2">Uncharacterized protein</fullName>
    </submittedName>
</protein>
<reference evidence="2 3" key="1">
    <citation type="submission" date="2018-10" db="EMBL/GenBank/DDBJ databases">
        <title>Genome assembly for a Yunnan-Guizhou Plateau 3E fish, Anabarilius grahami (Regan), and its evolutionary and genetic applications.</title>
        <authorList>
            <person name="Jiang W."/>
        </authorList>
    </citation>
    <scope>NUCLEOTIDE SEQUENCE [LARGE SCALE GENOMIC DNA]</scope>
    <source>
        <strain evidence="2">AG-KIZ</strain>
        <tissue evidence="2">Muscle</tissue>
    </source>
</reference>
<feature type="region of interest" description="Disordered" evidence="1">
    <location>
        <begin position="1"/>
        <end position="20"/>
    </location>
</feature>
<name>A0A3N0Y239_ANAGA</name>
<gene>
    <name evidence="2" type="ORF">DPX16_11062</name>
</gene>